<protein>
    <submittedName>
        <fullName evidence="2">Uncharacterized protein</fullName>
    </submittedName>
</protein>
<accession>A0A8H7CY15</accession>
<evidence type="ECO:0000313" key="3">
    <source>
        <dbReference type="Proteomes" id="UP000620124"/>
    </source>
</evidence>
<proteinExistence type="predicted"/>
<dbReference type="AlphaFoldDB" id="A0A8H7CY15"/>
<feature type="region of interest" description="Disordered" evidence="1">
    <location>
        <begin position="1"/>
        <end position="41"/>
    </location>
</feature>
<feature type="compositionally biased region" description="Polar residues" evidence="1">
    <location>
        <begin position="1"/>
        <end position="15"/>
    </location>
</feature>
<feature type="compositionally biased region" description="Acidic residues" evidence="1">
    <location>
        <begin position="317"/>
        <end position="333"/>
    </location>
</feature>
<dbReference type="OrthoDB" id="3236341at2759"/>
<organism evidence="2 3">
    <name type="scientific">Mycena venus</name>
    <dbReference type="NCBI Taxonomy" id="2733690"/>
    <lineage>
        <taxon>Eukaryota</taxon>
        <taxon>Fungi</taxon>
        <taxon>Dikarya</taxon>
        <taxon>Basidiomycota</taxon>
        <taxon>Agaricomycotina</taxon>
        <taxon>Agaricomycetes</taxon>
        <taxon>Agaricomycetidae</taxon>
        <taxon>Agaricales</taxon>
        <taxon>Marasmiineae</taxon>
        <taxon>Mycenaceae</taxon>
        <taxon>Mycena</taxon>
    </lineage>
</organism>
<evidence type="ECO:0000313" key="2">
    <source>
        <dbReference type="EMBL" id="KAF7354475.1"/>
    </source>
</evidence>
<reference evidence="2" key="1">
    <citation type="submission" date="2020-05" db="EMBL/GenBank/DDBJ databases">
        <title>Mycena genomes resolve the evolution of fungal bioluminescence.</title>
        <authorList>
            <person name="Tsai I.J."/>
        </authorList>
    </citation>
    <scope>NUCLEOTIDE SEQUENCE</scope>
    <source>
        <strain evidence="2">CCC161011</strain>
    </source>
</reference>
<gene>
    <name evidence="2" type="ORF">MVEN_01136700</name>
</gene>
<comment type="caution">
    <text evidence="2">The sequence shown here is derived from an EMBL/GenBank/DDBJ whole genome shotgun (WGS) entry which is preliminary data.</text>
</comment>
<dbReference type="EMBL" id="JACAZI010000008">
    <property type="protein sequence ID" value="KAF7354475.1"/>
    <property type="molecule type" value="Genomic_DNA"/>
</dbReference>
<dbReference type="Proteomes" id="UP000620124">
    <property type="component" value="Unassembled WGS sequence"/>
</dbReference>
<evidence type="ECO:0000256" key="1">
    <source>
        <dbReference type="SAM" id="MobiDB-lite"/>
    </source>
</evidence>
<keyword evidence="3" id="KW-1185">Reference proteome</keyword>
<feature type="region of interest" description="Disordered" evidence="1">
    <location>
        <begin position="307"/>
        <end position="333"/>
    </location>
</feature>
<name>A0A8H7CY15_9AGAR</name>
<sequence>MAQSSPTRPSATAQTGDKRPHEDSDDNSDEDAEKSASVAAPRAAVNQNLTGAVQRYITKKCLRGEQAADIEVFFRDPVAVREAKIYAQGLHLENLLNTIRVATPPWVVSDEPAKNIYSYCAAVLLSDKLAAYKGNVPKNIVFAILKKHRFDLPPGIERIPADWGKVNKAVENAQTQFRSTLKKAIRASLKVNRKDKTLAPKAQQKNIFDLTTLIVENTQCEVNVLLCARVAFMRKHFIKDPSSGYWDTVDRALEKIRTKAQGDPIKVARAFRHILKKDRANHGDDDYAIDDTVDAIQAEVDSIIGDGAMSTASQSEAVDDGGEDDAGGGDDST</sequence>
<feature type="compositionally biased region" description="Acidic residues" evidence="1">
    <location>
        <begin position="23"/>
        <end position="32"/>
    </location>
</feature>